<name>A0A414Q0R8_FUSMR</name>
<reference evidence="6 7" key="1">
    <citation type="submission" date="2018-08" db="EMBL/GenBank/DDBJ databases">
        <title>A genome reference for cultivated species of the human gut microbiota.</title>
        <authorList>
            <person name="Zou Y."/>
            <person name="Xue W."/>
            <person name="Luo G."/>
        </authorList>
    </citation>
    <scope>NUCLEOTIDE SEQUENCE [LARGE SCALE GENOMIC DNA]</scope>
    <source>
        <strain evidence="6 7">AM25-1</strain>
    </source>
</reference>
<gene>
    <name evidence="6" type="ORF">DW663_02715</name>
</gene>
<dbReference type="InterPro" id="IPR012327">
    <property type="entry name" value="MeTrfase_D12"/>
</dbReference>
<dbReference type="EMBL" id="QRHL01000002">
    <property type="protein sequence ID" value="RHF74394.1"/>
    <property type="molecule type" value="Genomic_DNA"/>
</dbReference>
<keyword evidence="4" id="KW-0949">S-adenosyl-L-methionine</keyword>
<evidence type="ECO:0000313" key="6">
    <source>
        <dbReference type="EMBL" id="RHF74394.1"/>
    </source>
</evidence>
<keyword evidence="3" id="KW-0808">Transferase</keyword>
<evidence type="ECO:0000313" key="7">
    <source>
        <dbReference type="Proteomes" id="UP000284676"/>
    </source>
</evidence>
<evidence type="ECO:0000256" key="3">
    <source>
        <dbReference type="ARBA" id="ARBA00022679"/>
    </source>
</evidence>
<dbReference type="Pfam" id="PF02086">
    <property type="entry name" value="MethyltransfD12"/>
    <property type="match status" value="1"/>
</dbReference>
<comment type="caution">
    <text evidence="6">The sequence shown here is derived from an EMBL/GenBank/DDBJ whole genome shotgun (WGS) entry which is preliminary data.</text>
</comment>
<sequence length="366" mass="42758">MNYIGSKLQLCDFIKETIEKTLLANNDKRRWEELIFADLFAGTGIVGSSFKRLGCQVISNDLHYYSYCLIKALIENNKELEFKGLVREYPELKNIENKLSFIINILESLEGEKGFIYNNYCLGGTQGKEFERVYFSDENGMKCDAIRSKIEEWKEKHLIEENEYFYLISILLEGIDQVANTASVYGAFLKKIKKSAAKPLQLKELTINFNNKENKVYNDDINDLILRIEGDVLYLDPPYNHRQYSSNYHILETIAKYDEPIIMGKTGLRDYSYQKSKYCSKVQSVLTFEHLVKNAKFKYIFLSYNCEGIIPIEKIKEIMSRYGKYSVYEKEHKRFKADKTEARNHKAQDKTTEYIHCLIKEAVANS</sequence>
<dbReference type="GO" id="GO:0032259">
    <property type="term" value="P:methylation"/>
    <property type="evidence" value="ECO:0007669"/>
    <property type="project" value="UniProtKB-KW"/>
</dbReference>
<dbReference type="EC" id="2.1.1.72" evidence="1"/>
<dbReference type="AlphaFoldDB" id="A0A414Q0R8"/>
<evidence type="ECO:0000256" key="5">
    <source>
        <dbReference type="ARBA" id="ARBA00047942"/>
    </source>
</evidence>
<dbReference type="InterPro" id="IPR029063">
    <property type="entry name" value="SAM-dependent_MTases_sf"/>
</dbReference>
<accession>A0A414Q0R8</accession>
<dbReference type="PRINTS" id="PR00505">
    <property type="entry name" value="D12N6MTFRASE"/>
</dbReference>
<proteinExistence type="predicted"/>
<dbReference type="Proteomes" id="UP000284676">
    <property type="component" value="Unassembled WGS sequence"/>
</dbReference>
<evidence type="ECO:0000256" key="1">
    <source>
        <dbReference type="ARBA" id="ARBA00011900"/>
    </source>
</evidence>
<dbReference type="GO" id="GO:0009307">
    <property type="term" value="P:DNA restriction-modification system"/>
    <property type="evidence" value="ECO:0007669"/>
    <property type="project" value="InterPro"/>
</dbReference>
<dbReference type="RefSeq" id="WP_118234040.1">
    <property type="nucleotide sequence ID" value="NZ_JADYUV010000006.1"/>
</dbReference>
<dbReference type="GO" id="GO:0003676">
    <property type="term" value="F:nucleic acid binding"/>
    <property type="evidence" value="ECO:0007669"/>
    <property type="project" value="InterPro"/>
</dbReference>
<dbReference type="GO" id="GO:0009007">
    <property type="term" value="F:site-specific DNA-methyltransferase (adenine-specific) activity"/>
    <property type="evidence" value="ECO:0007669"/>
    <property type="project" value="UniProtKB-EC"/>
</dbReference>
<protein>
    <recommendedName>
        <fullName evidence="1">site-specific DNA-methyltransferase (adenine-specific)</fullName>
        <ecNumber evidence="1">2.1.1.72</ecNumber>
    </recommendedName>
</protein>
<dbReference type="InterPro" id="IPR002052">
    <property type="entry name" value="DNA_methylase_N6_adenine_CS"/>
</dbReference>
<evidence type="ECO:0000256" key="4">
    <source>
        <dbReference type="ARBA" id="ARBA00022691"/>
    </source>
</evidence>
<dbReference type="PROSITE" id="PS00092">
    <property type="entry name" value="N6_MTASE"/>
    <property type="match status" value="1"/>
</dbReference>
<evidence type="ECO:0000256" key="2">
    <source>
        <dbReference type="ARBA" id="ARBA00022603"/>
    </source>
</evidence>
<dbReference type="SUPFAM" id="SSF53335">
    <property type="entry name" value="S-adenosyl-L-methionine-dependent methyltransferases"/>
    <property type="match status" value="1"/>
</dbReference>
<comment type="catalytic activity">
    <reaction evidence="5">
        <text>a 2'-deoxyadenosine in DNA + S-adenosyl-L-methionine = an N(6)-methyl-2'-deoxyadenosine in DNA + S-adenosyl-L-homocysteine + H(+)</text>
        <dbReference type="Rhea" id="RHEA:15197"/>
        <dbReference type="Rhea" id="RHEA-COMP:12418"/>
        <dbReference type="Rhea" id="RHEA-COMP:12419"/>
        <dbReference type="ChEBI" id="CHEBI:15378"/>
        <dbReference type="ChEBI" id="CHEBI:57856"/>
        <dbReference type="ChEBI" id="CHEBI:59789"/>
        <dbReference type="ChEBI" id="CHEBI:90615"/>
        <dbReference type="ChEBI" id="CHEBI:90616"/>
        <dbReference type="EC" id="2.1.1.72"/>
    </reaction>
</comment>
<organism evidence="6 7">
    <name type="scientific">Fusobacterium mortiferum</name>
    <dbReference type="NCBI Taxonomy" id="850"/>
    <lineage>
        <taxon>Bacteria</taxon>
        <taxon>Fusobacteriati</taxon>
        <taxon>Fusobacteriota</taxon>
        <taxon>Fusobacteriia</taxon>
        <taxon>Fusobacteriales</taxon>
        <taxon>Fusobacteriaceae</taxon>
        <taxon>Fusobacterium</taxon>
    </lineage>
</organism>
<keyword evidence="2 6" id="KW-0489">Methyltransferase</keyword>